<reference evidence="3" key="1">
    <citation type="submission" date="2023-06" db="EMBL/GenBank/DDBJ databases">
        <title>Reference genome for the Northern bat (Eptesicus nilssonii), a most northern bat species.</title>
        <authorList>
            <person name="Laine V.N."/>
            <person name="Pulliainen A.T."/>
            <person name="Lilley T.M."/>
        </authorList>
    </citation>
    <scope>NUCLEOTIDE SEQUENCE</scope>
    <source>
        <strain evidence="3">BLF_Eptnil</strain>
        <tissue evidence="3">Kidney</tissue>
    </source>
</reference>
<feature type="chain" id="PRO_5041384164" evidence="2">
    <location>
        <begin position="22"/>
        <end position="244"/>
    </location>
</feature>
<evidence type="ECO:0000313" key="3">
    <source>
        <dbReference type="EMBL" id="KAK1334486.1"/>
    </source>
</evidence>
<organism evidence="3 4">
    <name type="scientific">Cnephaeus nilssonii</name>
    <name type="common">Northern bat</name>
    <name type="synonym">Eptesicus nilssonii</name>
    <dbReference type="NCBI Taxonomy" id="3371016"/>
    <lineage>
        <taxon>Eukaryota</taxon>
        <taxon>Metazoa</taxon>
        <taxon>Chordata</taxon>
        <taxon>Craniata</taxon>
        <taxon>Vertebrata</taxon>
        <taxon>Euteleostomi</taxon>
        <taxon>Mammalia</taxon>
        <taxon>Eutheria</taxon>
        <taxon>Laurasiatheria</taxon>
        <taxon>Chiroptera</taxon>
        <taxon>Yangochiroptera</taxon>
        <taxon>Vespertilionidae</taxon>
        <taxon>Cnephaeus</taxon>
    </lineage>
</organism>
<protein>
    <submittedName>
        <fullName evidence="3">Uncharacterized protein</fullName>
    </submittedName>
</protein>
<accession>A0AA40LI69</accession>
<evidence type="ECO:0000313" key="4">
    <source>
        <dbReference type="Proteomes" id="UP001177744"/>
    </source>
</evidence>
<gene>
    <name evidence="3" type="ORF">QTO34_005492</name>
</gene>
<evidence type="ECO:0000256" key="2">
    <source>
        <dbReference type="SAM" id="SignalP"/>
    </source>
</evidence>
<dbReference type="Proteomes" id="UP001177744">
    <property type="component" value="Unassembled WGS sequence"/>
</dbReference>
<evidence type="ECO:0000256" key="1">
    <source>
        <dbReference type="SAM" id="MobiDB-lite"/>
    </source>
</evidence>
<keyword evidence="4" id="KW-1185">Reference proteome</keyword>
<feature type="signal peptide" evidence="2">
    <location>
        <begin position="1"/>
        <end position="21"/>
    </location>
</feature>
<name>A0AA40LI69_CNENI</name>
<dbReference type="EMBL" id="JAULJE010000015">
    <property type="protein sequence ID" value="KAK1334486.1"/>
    <property type="molecule type" value="Genomic_DNA"/>
</dbReference>
<sequence>MSCGGSWAVAVFCLWGTDGHAGPWVTFSPLPTPAPAQEAEAAPPDAELEAPPPPELSPPPAASPAAAVEPGPAPEETEAPAPLDGEPSLEPMLAPASEEELPVELAIQGPLVKWAHPVRCQALRPLPPGRRAVPGFPPASVCHMRPVEAHRAGLARWKLNPVVGKLRLSSHMQLCGPLRSQAGRVGKTGSLARCNVYGVILVSGKAPAQPSPASPAPLSAADTEHRDAVNRDPASGGLEEEQEL</sequence>
<feature type="region of interest" description="Disordered" evidence="1">
    <location>
        <begin position="205"/>
        <end position="244"/>
    </location>
</feature>
<feature type="compositionally biased region" description="Low complexity" evidence="1">
    <location>
        <begin position="35"/>
        <end position="45"/>
    </location>
</feature>
<feature type="compositionally biased region" description="Pro residues" evidence="1">
    <location>
        <begin position="50"/>
        <end position="62"/>
    </location>
</feature>
<keyword evidence="2" id="KW-0732">Signal</keyword>
<proteinExistence type="predicted"/>
<dbReference type="AlphaFoldDB" id="A0AA40LI69"/>
<feature type="region of interest" description="Disordered" evidence="1">
    <location>
        <begin position="28"/>
        <end position="91"/>
    </location>
</feature>
<feature type="non-terminal residue" evidence="3">
    <location>
        <position position="244"/>
    </location>
</feature>
<comment type="caution">
    <text evidence="3">The sequence shown here is derived from an EMBL/GenBank/DDBJ whole genome shotgun (WGS) entry which is preliminary data.</text>
</comment>